<proteinExistence type="predicted"/>
<name>X1F4R4_9ZZZZ</name>
<sequence length="161" mass="17752">GTTVNVLTDDTPPEQLGNVMNNLMYDFITSSSLTKMNMKRAATLLKDNVNTNRGVIGLFSTGLGMRAWYITCGNWILCNADITPPKAKARAHTLGGGYKWDDVFSGGGPEGDIKMYWFTDGATVLAHNPITDSQIYPELLIYPTAPLLNWHNIPIQFLVND</sequence>
<comment type="caution">
    <text evidence="1">The sequence shown here is derived from an EMBL/GenBank/DDBJ whole genome shotgun (WGS) entry which is preliminary data.</text>
</comment>
<accession>X1F4R4</accession>
<organism evidence="1">
    <name type="scientific">marine sediment metagenome</name>
    <dbReference type="NCBI Taxonomy" id="412755"/>
    <lineage>
        <taxon>unclassified sequences</taxon>
        <taxon>metagenomes</taxon>
        <taxon>ecological metagenomes</taxon>
    </lineage>
</organism>
<feature type="non-terminal residue" evidence="1">
    <location>
        <position position="1"/>
    </location>
</feature>
<gene>
    <name evidence="1" type="ORF">S01H4_52880</name>
</gene>
<evidence type="ECO:0000313" key="1">
    <source>
        <dbReference type="EMBL" id="GAH15788.1"/>
    </source>
</evidence>
<dbReference type="EMBL" id="BART01030256">
    <property type="protein sequence ID" value="GAH15788.1"/>
    <property type="molecule type" value="Genomic_DNA"/>
</dbReference>
<dbReference type="AlphaFoldDB" id="X1F4R4"/>
<reference evidence="1" key="1">
    <citation type="journal article" date="2014" name="Front. Microbiol.">
        <title>High frequency of phylogenetically diverse reductive dehalogenase-homologous genes in deep subseafloor sedimentary metagenomes.</title>
        <authorList>
            <person name="Kawai M."/>
            <person name="Futagami T."/>
            <person name="Toyoda A."/>
            <person name="Takaki Y."/>
            <person name="Nishi S."/>
            <person name="Hori S."/>
            <person name="Arai W."/>
            <person name="Tsubouchi T."/>
            <person name="Morono Y."/>
            <person name="Uchiyama I."/>
            <person name="Ito T."/>
            <person name="Fujiyama A."/>
            <person name="Inagaki F."/>
            <person name="Takami H."/>
        </authorList>
    </citation>
    <scope>NUCLEOTIDE SEQUENCE</scope>
    <source>
        <strain evidence="1">Expedition CK06-06</strain>
    </source>
</reference>
<protein>
    <submittedName>
        <fullName evidence="1">Uncharacterized protein</fullName>
    </submittedName>
</protein>